<dbReference type="InterPro" id="IPR009060">
    <property type="entry name" value="UBA-like_sf"/>
</dbReference>
<dbReference type="InterPro" id="IPR001816">
    <property type="entry name" value="Transl_elong_EFTs/EF1B"/>
</dbReference>
<comment type="caution">
    <text evidence="10">The sequence shown here is derived from an EMBL/GenBank/DDBJ whole genome shotgun (WGS) entry which is preliminary data.</text>
</comment>
<feature type="domain" description="Translation elongation factor EFTs/EF1B dimerisation" evidence="9">
    <location>
        <begin position="72"/>
        <end position="274"/>
    </location>
</feature>
<dbReference type="AlphaFoldDB" id="A0A317C2V7"/>
<evidence type="ECO:0000256" key="2">
    <source>
        <dbReference type="ARBA" id="ARBA00016956"/>
    </source>
</evidence>
<keyword evidence="5 6" id="KW-0648">Protein biosynthesis</keyword>
<dbReference type="PANTHER" id="PTHR11741">
    <property type="entry name" value="ELONGATION FACTOR TS"/>
    <property type="match status" value="1"/>
</dbReference>
<dbReference type="InterPro" id="IPR014039">
    <property type="entry name" value="Transl_elong_EFTs/EF1B_dimer"/>
</dbReference>
<evidence type="ECO:0000313" key="10">
    <source>
        <dbReference type="EMBL" id="PWQ92687.1"/>
    </source>
</evidence>
<comment type="subcellular location">
    <subcellularLocation>
        <location evidence="6 8">Cytoplasm</location>
    </subcellularLocation>
</comment>
<reference evidence="10 11" key="1">
    <citation type="submission" date="2018-05" db="EMBL/GenBank/DDBJ databases">
        <title>Leucothrix arctica sp. nov., isolated from Arctic seawater.</title>
        <authorList>
            <person name="Choi A."/>
            <person name="Baek K."/>
        </authorList>
    </citation>
    <scope>NUCLEOTIDE SEQUENCE [LARGE SCALE GENOMIC DNA]</scope>
    <source>
        <strain evidence="10 11">JCM 18388</strain>
    </source>
</reference>
<dbReference type="Gene3D" id="1.10.8.10">
    <property type="entry name" value="DNA helicase RuvA subunit, C-terminal domain"/>
    <property type="match status" value="1"/>
</dbReference>
<dbReference type="SUPFAM" id="SSF54713">
    <property type="entry name" value="Elongation factor Ts (EF-Ts), dimerisation domain"/>
    <property type="match status" value="2"/>
</dbReference>
<dbReference type="CDD" id="cd14275">
    <property type="entry name" value="UBA_EF-Ts"/>
    <property type="match status" value="1"/>
</dbReference>
<keyword evidence="11" id="KW-1185">Reference proteome</keyword>
<dbReference type="RefSeq" id="WP_109839405.1">
    <property type="nucleotide sequence ID" value="NZ_QGKM01000078.1"/>
</dbReference>
<evidence type="ECO:0000256" key="7">
    <source>
        <dbReference type="RuleBase" id="RU000642"/>
    </source>
</evidence>
<dbReference type="GO" id="GO:0005737">
    <property type="term" value="C:cytoplasm"/>
    <property type="evidence" value="ECO:0007669"/>
    <property type="project" value="UniProtKB-SubCell"/>
</dbReference>
<dbReference type="Gene3D" id="1.10.286.20">
    <property type="match status" value="1"/>
</dbReference>
<dbReference type="Gene3D" id="3.30.479.20">
    <property type="entry name" value="Elongation factor Ts, dimerisation domain"/>
    <property type="match status" value="2"/>
</dbReference>
<evidence type="ECO:0000256" key="5">
    <source>
        <dbReference type="ARBA" id="ARBA00022917"/>
    </source>
</evidence>
<keyword evidence="4 6" id="KW-0251">Elongation factor</keyword>
<keyword evidence="3 6" id="KW-0963">Cytoplasm</keyword>
<dbReference type="Pfam" id="PF00889">
    <property type="entry name" value="EF_TS"/>
    <property type="match status" value="1"/>
</dbReference>
<dbReference type="HAMAP" id="MF_00050">
    <property type="entry name" value="EF_Ts"/>
    <property type="match status" value="1"/>
</dbReference>
<organism evidence="10 11">
    <name type="scientific">Leucothrix pacifica</name>
    <dbReference type="NCBI Taxonomy" id="1247513"/>
    <lineage>
        <taxon>Bacteria</taxon>
        <taxon>Pseudomonadati</taxon>
        <taxon>Pseudomonadota</taxon>
        <taxon>Gammaproteobacteria</taxon>
        <taxon>Thiotrichales</taxon>
        <taxon>Thiotrichaceae</taxon>
        <taxon>Leucothrix</taxon>
    </lineage>
</organism>
<proteinExistence type="inferred from homology"/>
<dbReference type="FunFam" id="1.10.286.20:FF:000001">
    <property type="entry name" value="Elongation factor Ts"/>
    <property type="match status" value="1"/>
</dbReference>
<evidence type="ECO:0000256" key="8">
    <source>
        <dbReference type="RuleBase" id="RU000643"/>
    </source>
</evidence>
<dbReference type="GO" id="GO:0003746">
    <property type="term" value="F:translation elongation factor activity"/>
    <property type="evidence" value="ECO:0007669"/>
    <property type="project" value="UniProtKB-UniRule"/>
</dbReference>
<evidence type="ECO:0000259" key="9">
    <source>
        <dbReference type="Pfam" id="PF00889"/>
    </source>
</evidence>
<feature type="region of interest" description="Involved in Mg(2+) ion dislocation from EF-Tu" evidence="6">
    <location>
        <begin position="81"/>
        <end position="84"/>
    </location>
</feature>
<protein>
    <recommendedName>
        <fullName evidence="2 6">Elongation factor Ts</fullName>
        <shortName evidence="6">EF-Ts</shortName>
    </recommendedName>
</protein>
<comment type="similarity">
    <text evidence="1 6 7">Belongs to the EF-Ts family.</text>
</comment>
<name>A0A317C2V7_9GAMM</name>
<evidence type="ECO:0000256" key="6">
    <source>
        <dbReference type="HAMAP-Rule" id="MF_00050"/>
    </source>
</evidence>
<dbReference type="InterPro" id="IPR036402">
    <property type="entry name" value="EF-Ts_dimer_sf"/>
</dbReference>
<dbReference type="Proteomes" id="UP000245539">
    <property type="component" value="Unassembled WGS sequence"/>
</dbReference>
<evidence type="ECO:0000256" key="4">
    <source>
        <dbReference type="ARBA" id="ARBA00022768"/>
    </source>
</evidence>
<dbReference type="OrthoDB" id="9808348at2"/>
<dbReference type="PROSITE" id="PS01127">
    <property type="entry name" value="EF_TS_2"/>
    <property type="match status" value="1"/>
</dbReference>
<evidence type="ECO:0000256" key="1">
    <source>
        <dbReference type="ARBA" id="ARBA00005532"/>
    </source>
</evidence>
<evidence type="ECO:0000313" key="11">
    <source>
        <dbReference type="Proteomes" id="UP000245539"/>
    </source>
</evidence>
<dbReference type="EMBL" id="QGKM01000078">
    <property type="protein sequence ID" value="PWQ92687.1"/>
    <property type="molecule type" value="Genomic_DNA"/>
</dbReference>
<sequence>MAISAAQVKELRERTGAGMMDCKKMLTETNGDMDAAIDLMRKSGAAKADKKAGRTAAEGRVVIVLSDDKKEGAMVEVNSETDFVAKDDNFASFAQAVAAQTLADKPADVAALSELPLDSGESVGEARANLVAKIGENIQVRRFELLSAADDSEICYYQHGEKIGVAVILKGGDDALGKDIAMHIAASRPICVSENEVPAEVLEKEKEILIAQAQDSGKPMEIIEKMIQGRLRKYLAEVTLLGQSFVKNPDQTVADLLKEAGAEVTSFIRYEVGEGIEKVQEDFAAEVMAEVNKSK</sequence>
<comment type="function">
    <text evidence="6 7">Associates with the EF-Tu.GDP complex and induces the exchange of GDP to GTP. It remains bound to the aminoacyl-tRNA.EF-Tu.GTP complex up to the GTP hydrolysis stage on the ribosome.</text>
</comment>
<gene>
    <name evidence="6" type="primary">tsf</name>
    <name evidence="10" type="ORF">DKW60_19800</name>
</gene>
<dbReference type="FunFam" id="1.10.8.10:FF:000001">
    <property type="entry name" value="Elongation factor Ts"/>
    <property type="match status" value="1"/>
</dbReference>
<accession>A0A317C2V7</accession>
<dbReference type="InterPro" id="IPR018101">
    <property type="entry name" value="Transl_elong_Ts_CS"/>
</dbReference>
<evidence type="ECO:0000256" key="3">
    <source>
        <dbReference type="ARBA" id="ARBA00022490"/>
    </source>
</evidence>
<dbReference type="NCBIfam" id="TIGR00116">
    <property type="entry name" value="tsf"/>
    <property type="match status" value="1"/>
</dbReference>
<dbReference type="PANTHER" id="PTHR11741:SF0">
    <property type="entry name" value="ELONGATION FACTOR TS, MITOCHONDRIAL"/>
    <property type="match status" value="1"/>
</dbReference>
<dbReference type="SUPFAM" id="SSF46934">
    <property type="entry name" value="UBA-like"/>
    <property type="match status" value="1"/>
</dbReference>